<organism evidence="10 11">
    <name type="scientific">Cephus cinctus</name>
    <name type="common">Wheat stem sawfly</name>
    <dbReference type="NCBI Taxonomy" id="211228"/>
    <lineage>
        <taxon>Eukaryota</taxon>
        <taxon>Metazoa</taxon>
        <taxon>Ecdysozoa</taxon>
        <taxon>Arthropoda</taxon>
        <taxon>Hexapoda</taxon>
        <taxon>Insecta</taxon>
        <taxon>Pterygota</taxon>
        <taxon>Neoptera</taxon>
        <taxon>Endopterygota</taxon>
        <taxon>Hymenoptera</taxon>
        <taxon>Cephoidea</taxon>
        <taxon>Cephidae</taxon>
        <taxon>Cephus</taxon>
    </lineage>
</organism>
<dbReference type="NCBIfam" id="TIGR00272">
    <property type="entry name" value="DPH2"/>
    <property type="match status" value="1"/>
</dbReference>
<dbReference type="PANTHER" id="PTHR10762:SF2">
    <property type="entry name" value="2-(3-AMINO-3-CARBOXYPROPYL)HISTIDINE SYNTHASE SUBUNIT 2"/>
    <property type="match status" value="1"/>
</dbReference>
<gene>
    <name evidence="11" type="primary">LOC107271325</name>
</gene>
<evidence type="ECO:0000256" key="4">
    <source>
        <dbReference type="ARBA" id="ARBA00021914"/>
    </source>
</evidence>
<evidence type="ECO:0000256" key="7">
    <source>
        <dbReference type="ARBA" id="ARBA00023014"/>
    </source>
</evidence>
<dbReference type="FunFam" id="3.40.50.11860:FF:000001">
    <property type="entry name" value="2-(3-amino-3-carboxypropyl)histidine synthase subunit 2"/>
    <property type="match status" value="1"/>
</dbReference>
<comment type="function">
    <text evidence="8 9">Required for the first step of diphthamide biosynthesis, a post-translational modification of histidine which occurs in elongation factor 2. DPH1 and DPH2 transfer a 3-amino-3-carboxypropyl (ACP) group from S-adenosyl-L-methionine (SAM) to a histidine residue, the reaction is assisted by a reduction system comprising DPH3 and a NADH-dependent reductase. Facilitates the reduction of the catalytic iron-sulfur cluster found in the DPH1 subunit.</text>
</comment>
<dbReference type="GeneID" id="107271325"/>
<comment type="similarity">
    <text evidence="3 9">Belongs to the DPH1/DPH2 family. DPH2 subfamily.</text>
</comment>
<evidence type="ECO:0000256" key="6">
    <source>
        <dbReference type="ARBA" id="ARBA00023004"/>
    </source>
</evidence>
<keyword evidence="7 9" id="KW-0411">Iron-sulfur</keyword>
<dbReference type="RefSeq" id="XP_015602679.1">
    <property type="nucleotide sequence ID" value="XM_015747193.2"/>
</dbReference>
<dbReference type="FunFam" id="3.40.50.11840:FF:000002">
    <property type="entry name" value="2-(3-amino-3-carboxypropyl)histidine synthase subunit 2"/>
    <property type="match status" value="1"/>
</dbReference>
<accession>A0AAJ7FQ39</accession>
<dbReference type="GO" id="GO:0090560">
    <property type="term" value="F:2-(3-amino-3-carboxypropyl)histidine synthase activity"/>
    <property type="evidence" value="ECO:0007669"/>
    <property type="project" value="InterPro"/>
</dbReference>
<keyword evidence="5 9" id="KW-0479">Metal-binding</keyword>
<dbReference type="NCBIfam" id="TIGR00322">
    <property type="entry name" value="diphth2_R"/>
    <property type="match status" value="1"/>
</dbReference>
<dbReference type="SFLD" id="SFLDG01121">
    <property type="entry name" value="Diphthamide_biosynthesis"/>
    <property type="match status" value="1"/>
</dbReference>
<dbReference type="InterPro" id="IPR010014">
    <property type="entry name" value="DHP2"/>
</dbReference>
<comment type="cofactor">
    <cofactor evidence="1">
        <name>[4Fe-4S] cluster</name>
        <dbReference type="ChEBI" id="CHEBI:49883"/>
    </cofactor>
</comment>
<evidence type="ECO:0000256" key="8">
    <source>
        <dbReference type="ARBA" id="ARBA00045159"/>
    </source>
</evidence>
<dbReference type="Gene3D" id="3.40.50.11840">
    <property type="entry name" value="Diphthamide synthesis DPH1/DPH2 domain 1"/>
    <property type="match status" value="1"/>
</dbReference>
<dbReference type="InterPro" id="IPR016435">
    <property type="entry name" value="DPH1/DPH2"/>
</dbReference>
<dbReference type="CTD" id="1802"/>
<dbReference type="AlphaFoldDB" id="A0AAJ7FQ39"/>
<dbReference type="Proteomes" id="UP000694920">
    <property type="component" value="Unplaced"/>
</dbReference>
<name>A0AAJ7FQ39_CEPCN</name>
<comment type="pathway">
    <text evidence="2 9">Protein modification; peptidyl-diphthamide biosynthesis.</text>
</comment>
<dbReference type="InterPro" id="IPR042263">
    <property type="entry name" value="DPH1/DPH2_1"/>
</dbReference>
<dbReference type="KEGG" id="ccin:107271325"/>
<dbReference type="InterPro" id="IPR042265">
    <property type="entry name" value="DPH1/DPH2_3"/>
</dbReference>
<evidence type="ECO:0000256" key="9">
    <source>
        <dbReference type="RuleBase" id="RU364133"/>
    </source>
</evidence>
<evidence type="ECO:0000256" key="3">
    <source>
        <dbReference type="ARBA" id="ARBA00006179"/>
    </source>
</evidence>
<dbReference type="Gene3D" id="3.40.50.11860">
    <property type="entry name" value="Diphthamide synthesis DPH1/DPH2 domain 3"/>
    <property type="match status" value="1"/>
</dbReference>
<sequence>MTSTSFSSSEIVALSKLAEVEGQVVKTSSDNLLETYDLEKCVEWCKRHSLEKICLQFPDALLTDSVQIVLYLEKRLGKKIYILGDTSCGSCCIDEVTAQHIDADGIIHFGHACLNPTSRLPVFHVLPKKKIDVEVICKEFEKYFRDRDHKILLFYDVSYAHAIESIYSTLKPIFKSLILSTLNCTSNVDFTDNANGSAVVLGRSYDLDNGYRIQDYEAVFLGPNGKTLSKLAMTIPTRNWHHSEGLEFHEFSVLNSSWLKRRRYLVEKLKDAKVVGIVVATLGIKDYLEAIDMVKKALKAKNKKSYILSIGKLNSAKLANFPEMDAFVVIACPENDVFDSREFFKPMLTVYEVELAFNNSREFSTHYCMDFRQILSGGQNYIEFNASTESDVSLISGGIRNLVDDLPPVDRMDALVTKSQGTVAVGKAGATYLIGRSWQGLEQRLGQDCIRPVEKGRSGLPMGYENEPISRES</sequence>
<evidence type="ECO:0000313" key="10">
    <source>
        <dbReference type="Proteomes" id="UP000694920"/>
    </source>
</evidence>
<evidence type="ECO:0000256" key="1">
    <source>
        <dbReference type="ARBA" id="ARBA00001966"/>
    </source>
</evidence>
<dbReference type="SFLD" id="SFLDS00032">
    <property type="entry name" value="Radical_SAM_3-amino-3-carboxyp"/>
    <property type="match status" value="1"/>
</dbReference>
<keyword evidence="6 9" id="KW-0408">Iron</keyword>
<proteinExistence type="inferred from homology"/>
<evidence type="ECO:0000256" key="2">
    <source>
        <dbReference type="ARBA" id="ARBA00005156"/>
    </source>
</evidence>
<dbReference type="GO" id="GO:0051536">
    <property type="term" value="F:iron-sulfur cluster binding"/>
    <property type="evidence" value="ECO:0007669"/>
    <property type="project" value="UniProtKB-KW"/>
</dbReference>
<dbReference type="GO" id="GO:0017183">
    <property type="term" value="P:protein histidyl modification to diphthamide"/>
    <property type="evidence" value="ECO:0007669"/>
    <property type="project" value="InterPro"/>
</dbReference>
<dbReference type="Pfam" id="PF01866">
    <property type="entry name" value="Diphthamide_syn"/>
    <property type="match status" value="1"/>
</dbReference>
<evidence type="ECO:0000313" key="11">
    <source>
        <dbReference type="RefSeq" id="XP_015602679.1"/>
    </source>
</evidence>
<reference evidence="11" key="1">
    <citation type="submission" date="2025-08" db="UniProtKB">
        <authorList>
            <consortium name="RefSeq"/>
        </authorList>
    </citation>
    <scope>IDENTIFICATION</scope>
</reference>
<dbReference type="GO" id="GO:0046872">
    <property type="term" value="F:metal ion binding"/>
    <property type="evidence" value="ECO:0007669"/>
    <property type="project" value="UniProtKB-KW"/>
</dbReference>
<dbReference type="PANTHER" id="PTHR10762">
    <property type="entry name" value="DIPHTHAMIDE BIOSYNTHESIS PROTEIN"/>
    <property type="match status" value="1"/>
</dbReference>
<keyword evidence="10" id="KW-1185">Reference proteome</keyword>
<evidence type="ECO:0000256" key="5">
    <source>
        <dbReference type="ARBA" id="ARBA00022723"/>
    </source>
</evidence>
<protein>
    <recommendedName>
        <fullName evidence="4 9">2-(3-amino-3-carboxypropyl)histidine synthase subunit 2</fullName>
    </recommendedName>
</protein>